<evidence type="ECO:0000313" key="18">
    <source>
        <dbReference type="Proteomes" id="UP000292423"/>
    </source>
</evidence>
<dbReference type="PROSITE" id="PS00867">
    <property type="entry name" value="CPSASE_2"/>
    <property type="match status" value="1"/>
</dbReference>
<dbReference type="SUPFAM" id="SSF51230">
    <property type="entry name" value="Single hybrid motif"/>
    <property type="match status" value="1"/>
</dbReference>
<dbReference type="Pfam" id="PF02785">
    <property type="entry name" value="Biotin_carb_C"/>
    <property type="match status" value="1"/>
</dbReference>
<evidence type="ECO:0000259" key="14">
    <source>
        <dbReference type="PROSITE" id="PS50968"/>
    </source>
</evidence>
<comment type="caution">
    <text evidence="17">The sequence shown here is derived from an EMBL/GenBank/DDBJ whole genome shotgun (WGS) entry which is preliminary data.</text>
</comment>
<evidence type="ECO:0000256" key="3">
    <source>
        <dbReference type="ARBA" id="ARBA00004956"/>
    </source>
</evidence>
<evidence type="ECO:0000256" key="5">
    <source>
        <dbReference type="ARBA" id="ARBA00017242"/>
    </source>
</evidence>
<keyword evidence="10" id="KW-0092">Biotin</keyword>
<dbReference type="PROSITE" id="PS50968">
    <property type="entry name" value="BIOTINYL_LIPOYL"/>
    <property type="match status" value="1"/>
</dbReference>
<keyword evidence="7 13" id="KW-0547">Nucleotide-binding</keyword>
<evidence type="ECO:0000256" key="13">
    <source>
        <dbReference type="PROSITE-ProRule" id="PRU00409"/>
    </source>
</evidence>
<keyword evidence="9" id="KW-0809">Transit peptide</keyword>
<dbReference type="SUPFAM" id="SSF52440">
    <property type="entry name" value="PreATP-grasp domain"/>
    <property type="match status" value="1"/>
</dbReference>
<dbReference type="Proteomes" id="UP000292423">
    <property type="component" value="Unassembled WGS sequence"/>
</dbReference>
<evidence type="ECO:0000256" key="1">
    <source>
        <dbReference type="ARBA" id="ARBA00001953"/>
    </source>
</evidence>
<dbReference type="InterPro" id="IPR011764">
    <property type="entry name" value="Biotin_carboxylation_dom"/>
</dbReference>
<evidence type="ECO:0000256" key="8">
    <source>
        <dbReference type="ARBA" id="ARBA00022840"/>
    </source>
</evidence>
<dbReference type="GO" id="GO:0004075">
    <property type="term" value="F:biotin carboxylase activity"/>
    <property type="evidence" value="ECO:0007669"/>
    <property type="project" value="UniProtKB-EC"/>
</dbReference>
<dbReference type="InterPro" id="IPR050856">
    <property type="entry name" value="Biotin_carboxylase_complex"/>
</dbReference>
<dbReference type="InterPro" id="IPR016185">
    <property type="entry name" value="PreATP-grasp_dom_sf"/>
</dbReference>
<dbReference type="FunFam" id="2.40.50.100:FF:000003">
    <property type="entry name" value="Acetyl-CoA carboxylase biotin carboxyl carrier protein"/>
    <property type="match status" value="1"/>
</dbReference>
<dbReference type="InterPro" id="IPR005482">
    <property type="entry name" value="Biotin_COase_C"/>
</dbReference>
<name>A0A4Q7Z9T8_9GAMM</name>
<dbReference type="FunFam" id="3.30.470.20:FF:000028">
    <property type="entry name" value="Methylcrotonoyl-CoA carboxylase subunit alpha, mitochondrial"/>
    <property type="match status" value="1"/>
</dbReference>
<dbReference type="PANTHER" id="PTHR18866:SF33">
    <property type="entry name" value="METHYLCROTONOYL-COA CARBOXYLASE SUBUNIT ALPHA, MITOCHONDRIAL-RELATED"/>
    <property type="match status" value="1"/>
</dbReference>
<dbReference type="AlphaFoldDB" id="A0A4Q7Z9T8"/>
<keyword evidence="8 13" id="KW-0067">ATP-binding</keyword>
<dbReference type="PROSITE" id="PS50975">
    <property type="entry name" value="ATP_GRASP"/>
    <property type="match status" value="1"/>
</dbReference>
<protein>
    <recommendedName>
        <fullName evidence="5">Biotin carboxylase</fullName>
    </recommendedName>
    <alternativeName>
        <fullName evidence="11">Acetyl-coenzyme A carboxylase biotin carboxylase subunit A</fullName>
    </alternativeName>
</protein>
<dbReference type="Pfam" id="PF02786">
    <property type="entry name" value="CPSase_L_D2"/>
    <property type="match status" value="1"/>
</dbReference>
<dbReference type="Gene3D" id="3.30.470.20">
    <property type="entry name" value="ATP-grasp fold, B domain"/>
    <property type="match status" value="1"/>
</dbReference>
<comment type="catalytic activity">
    <reaction evidence="12">
        <text>N(6)-biotinyl-L-lysyl-[protein] + hydrogencarbonate + ATP = N(6)-carboxybiotinyl-L-lysyl-[protein] + ADP + phosphate + H(+)</text>
        <dbReference type="Rhea" id="RHEA:13501"/>
        <dbReference type="Rhea" id="RHEA-COMP:10505"/>
        <dbReference type="Rhea" id="RHEA-COMP:10506"/>
        <dbReference type="ChEBI" id="CHEBI:15378"/>
        <dbReference type="ChEBI" id="CHEBI:17544"/>
        <dbReference type="ChEBI" id="CHEBI:30616"/>
        <dbReference type="ChEBI" id="CHEBI:43474"/>
        <dbReference type="ChEBI" id="CHEBI:83144"/>
        <dbReference type="ChEBI" id="CHEBI:83145"/>
        <dbReference type="ChEBI" id="CHEBI:456216"/>
        <dbReference type="EC" id="6.3.4.14"/>
    </reaction>
</comment>
<evidence type="ECO:0000259" key="16">
    <source>
        <dbReference type="PROSITE" id="PS50979"/>
    </source>
</evidence>
<feature type="domain" description="Lipoyl-binding" evidence="14">
    <location>
        <begin position="571"/>
        <end position="648"/>
    </location>
</feature>
<organism evidence="17 18">
    <name type="scientific">Fluviicoccus keumensis</name>
    <dbReference type="NCBI Taxonomy" id="1435465"/>
    <lineage>
        <taxon>Bacteria</taxon>
        <taxon>Pseudomonadati</taxon>
        <taxon>Pseudomonadota</taxon>
        <taxon>Gammaproteobacteria</taxon>
        <taxon>Moraxellales</taxon>
        <taxon>Moraxellaceae</taxon>
        <taxon>Fluviicoccus</taxon>
    </lineage>
</organism>
<evidence type="ECO:0000256" key="10">
    <source>
        <dbReference type="ARBA" id="ARBA00023267"/>
    </source>
</evidence>
<dbReference type="CDD" id="cd06850">
    <property type="entry name" value="biotinyl_domain"/>
    <property type="match status" value="1"/>
</dbReference>
<evidence type="ECO:0000256" key="11">
    <source>
        <dbReference type="ARBA" id="ARBA00033786"/>
    </source>
</evidence>
<keyword evidence="6" id="KW-0436">Ligase</keyword>
<keyword evidence="18" id="KW-1185">Reference proteome</keyword>
<dbReference type="SUPFAM" id="SSF51246">
    <property type="entry name" value="Rudiment single hybrid motif"/>
    <property type="match status" value="1"/>
</dbReference>
<evidence type="ECO:0000256" key="12">
    <source>
        <dbReference type="ARBA" id="ARBA00048600"/>
    </source>
</evidence>
<dbReference type="Pfam" id="PF00364">
    <property type="entry name" value="Biotin_lipoyl"/>
    <property type="match status" value="1"/>
</dbReference>
<feature type="domain" description="ATP-grasp" evidence="15">
    <location>
        <begin position="121"/>
        <end position="318"/>
    </location>
</feature>
<dbReference type="SMART" id="SM00878">
    <property type="entry name" value="Biotin_carb_C"/>
    <property type="match status" value="1"/>
</dbReference>
<dbReference type="OrthoDB" id="9763189at2"/>
<dbReference type="InterPro" id="IPR011761">
    <property type="entry name" value="ATP-grasp"/>
</dbReference>
<evidence type="ECO:0000256" key="7">
    <source>
        <dbReference type="ARBA" id="ARBA00022741"/>
    </source>
</evidence>
<dbReference type="Gene3D" id="2.40.50.100">
    <property type="match status" value="1"/>
</dbReference>
<dbReference type="PROSITE" id="PS00866">
    <property type="entry name" value="CPSASE_1"/>
    <property type="match status" value="1"/>
</dbReference>
<gene>
    <name evidence="17" type="ORF">EV700_1215</name>
</gene>
<dbReference type="InterPro" id="IPR000089">
    <property type="entry name" value="Biotin_lipoyl"/>
</dbReference>
<evidence type="ECO:0000256" key="9">
    <source>
        <dbReference type="ARBA" id="ARBA00022946"/>
    </source>
</evidence>
<dbReference type="NCBIfam" id="NF006367">
    <property type="entry name" value="PRK08591.1"/>
    <property type="match status" value="1"/>
</dbReference>
<comment type="subunit">
    <text evidence="4">Acetyl-CoA carboxylase is a heterohexamer of biotin carboxyl carrier protein, biotin carboxylase and the two subunits of carboxyl transferase in a 2:2 complex.</text>
</comment>
<reference evidence="17 18" key="1">
    <citation type="submission" date="2019-02" db="EMBL/GenBank/DDBJ databases">
        <title>Genomic Encyclopedia of Type Strains, Phase IV (KMG-IV): sequencing the most valuable type-strain genomes for metagenomic binning, comparative biology and taxonomic classification.</title>
        <authorList>
            <person name="Goeker M."/>
        </authorList>
    </citation>
    <scope>NUCLEOTIDE SEQUENCE [LARGE SCALE GENOMIC DNA]</scope>
    <source>
        <strain evidence="17 18">DSM 105135</strain>
    </source>
</reference>
<dbReference type="EMBL" id="SHKX01000011">
    <property type="protein sequence ID" value="RZU46831.1"/>
    <property type="molecule type" value="Genomic_DNA"/>
</dbReference>
<dbReference type="Pfam" id="PF00289">
    <property type="entry name" value="Biotin_carb_N"/>
    <property type="match status" value="1"/>
</dbReference>
<evidence type="ECO:0000313" key="17">
    <source>
        <dbReference type="EMBL" id="RZU46831.1"/>
    </source>
</evidence>
<dbReference type="RefSeq" id="WP_130411795.1">
    <property type="nucleotide sequence ID" value="NZ_SHKX01000011.1"/>
</dbReference>
<evidence type="ECO:0000256" key="4">
    <source>
        <dbReference type="ARBA" id="ARBA00011750"/>
    </source>
</evidence>
<evidence type="ECO:0000256" key="2">
    <source>
        <dbReference type="ARBA" id="ARBA00003761"/>
    </source>
</evidence>
<dbReference type="InterPro" id="IPR005481">
    <property type="entry name" value="BC-like_N"/>
</dbReference>
<comment type="cofactor">
    <cofactor evidence="1">
        <name>biotin</name>
        <dbReference type="ChEBI" id="CHEBI:57586"/>
    </cofactor>
</comment>
<dbReference type="PROSITE" id="PS50979">
    <property type="entry name" value="BC"/>
    <property type="match status" value="1"/>
</dbReference>
<evidence type="ECO:0000256" key="6">
    <source>
        <dbReference type="ARBA" id="ARBA00022598"/>
    </source>
</evidence>
<dbReference type="GO" id="GO:0005524">
    <property type="term" value="F:ATP binding"/>
    <property type="evidence" value="ECO:0007669"/>
    <property type="project" value="UniProtKB-UniRule"/>
</dbReference>
<accession>A0A4Q7Z9T8</accession>
<dbReference type="InterPro" id="IPR011054">
    <property type="entry name" value="Rudment_hybrid_motif"/>
</dbReference>
<feature type="domain" description="Biotin carboxylation" evidence="16">
    <location>
        <begin position="2"/>
        <end position="447"/>
    </location>
</feature>
<comment type="pathway">
    <text evidence="3">Lipid metabolism; malonyl-CoA biosynthesis; malonyl-CoA from acetyl-CoA: step 1/1.</text>
</comment>
<evidence type="ECO:0000259" key="15">
    <source>
        <dbReference type="PROSITE" id="PS50975"/>
    </source>
</evidence>
<proteinExistence type="predicted"/>
<comment type="function">
    <text evidence="2">This protein is a component of the acetyl coenzyme A carboxylase complex; first, biotin carboxylase catalyzes the carboxylation of the carrier protein and then the transcarboxylase transfers the carboxyl group to form malonyl-CoA.</text>
</comment>
<dbReference type="PANTHER" id="PTHR18866">
    <property type="entry name" value="CARBOXYLASE:PYRUVATE/ACETYL-COA/PROPIONYL-COA CARBOXYLASE"/>
    <property type="match status" value="1"/>
</dbReference>
<sequence>MSFTKVLIANRGEIACRVIRTAKQLGYRTVAVYSDADANAPHTRLADEAVHIGPSTVSASYLNPQAILDACARSGADAVHPGYGFMSENEDFATACAENGVVFIGPPPKAIYDMGSKRNAKIMMIKAGVPCVPGYEGENQDENFLAAEARKIGVPVMIKASAGGGGRGMRCVTHEDELLAAIRTARSEAQNAFGSGELILEKAVINPRHVELQVFADQHGNCLYLGERDCSIQRRHQKVVEEAPCPVMTPELRQRMGEAAVAAAKAVNYVGAGTVEFLLDASGEFYFLEMNTRLQVEHPVTELITGLDLVAWQLKIAAGEKLPITQDQVQLNGHAIEVRLYAEDPSHNYLPQTGPILSWQPATGAQVRIDDGVRTGGEVSPFYDPMIAKVIAWGSTRTEAARVLARAVEDSVLLGLNNNKAYLSQLLRHPAFIAGDTHTGFLAQHDADLTTVRPYVATAFDFALAGLLTGLESTPAHRLQTAFLPGKVMHLAIGEQKQIVQVSAPVHGDVWQIVAGENTFAISVLETAGTKLCYAVDGHRRSLDYVCAEGAVYFDAGNGQLIARDDTHAPPKTADAASQNQINAPMDGLLVKVFAEVGDTVTAGQTLMLLEAMKIEHPLKAPCSGVVREIHVSEKMQLKKRQVMLVIAPE</sequence>
<dbReference type="FunFam" id="3.40.50.20:FF:000010">
    <property type="entry name" value="Propionyl-CoA carboxylase subunit alpha"/>
    <property type="match status" value="1"/>
</dbReference>
<dbReference type="GO" id="GO:0046872">
    <property type="term" value="F:metal ion binding"/>
    <property type="evidence" value="ECO:0007669"/>
    <property type="project" value="InterPro"/>
</dbReference>
<dbReference type="SUPFAM" id="SSF56059">
    <property type="entry name" value="Glutathione synthetase ATP-binding domain-like"/>
    <property type="match status" value="1"/>
</dbReference>
<dbReference type="FunFam" id="3.30.1490.20:FF:000003">
    <property type="entry name" value="acetyl-CoA carboxylase isoform X1"/>
    <property type="match status" value="1"/>
</dbReference>
<dbReference type="InterPro" id="IPR005479">
    <property type="entry name" value="CPAse_ATP-bd"/>
</dbReference>
<dbReference type="InterPro" id="IPR011053">
    <property type="entry name" value="Single_hybrid_motif"/>
</dbReference>